<protein>
    <submittedName>
        <fullName evidence="8">Zinc finger protein 57 like protein</fullName>
    </submittedName>
</protein>
<dbReference type="EMBL" id="JABXBU010002072">
    <property type="protein sequence ID" value="KAF8776872.1"/>
    <property type="molecule type" value="Genomic_DNA"/>
</dbReference>
<accession>A0A8T0ELY6</accession>
<gene>
    <name evidence="8" type="ORF">HNY73_013812</name>
</gene>
<comment type="caution">
    <text evidence="8">The sequence shown here is derived from an EMBL/GenBank/DDBJ whole genome shotgun (WGS) entry which is preliminary data.</text>
</comment>
<evidence type="ECO:0000256" key="3">
    <source>
        <dbReference type="ARBA" id="ARBA00022771"/>
    </source>
</evidence>
<dbReference type="Proteomes" id="UP000807504">
    <property type="component" value="Unassembled WGS sequence"/>
</dbReference>
<evidence type="ECO:0000256" key="5">
    <source>
        <dbReference type="PROSITE-ProRule" id="PRU00042"/>
    </source>
</evidence>
<dbReference type="PROSITE" id="PS00028">
    <property type="entry name" value="ZINC_FINGER_C2H2_1"/>
    <property type="match status" value="4"/>
</dbReference>
<evidence type="ECO:0000313" key="9">
    <source>
        <dbReference type="Proteomes" id="UP000807504"/>
    </source>
</evidence>
<evidence type="ECO:0000256" key="1">
    <source>
        <dbReference type="ARBA" id="ARBA00022723"/>
    </source>
</evidence>
<dbReference type="SMART" id="SM00355">
    <property type="entry name" value="ZnF_C2H2"/>
    <property type="match status" value="7"/>
</dbReference>
<evidence type="ECO:0000256" key="6">
    <source>
        <dbReference type="SAM" id="MobiDB-lite"/>
    </source>
</evidence>
<feature type="domain" description="C2H2-type" evidence="7">
    <location>
        <begin position="363"/>
        <end position="385"/>
    </location>
</feature>
<organism evidence="8 9">
    <name type="scientific">Argiope bruennichi</name>
    <name type="common">Wasp spider</name>
    <name type="synonym">Aranea bruennichi</name>
    <dbReference type="NCBI Taxonomy" id="94029"/>
    <lineage>
        <taxon>Eukaryota</taxon>
        <taxon>Metazoa</taxon>
        <taxon>Ecdysozoa</taxon>
        <taxon>Arthropoda</taxon>
        <taxon>Chelicerata</taxon>
        <taxon>Arachnida</taxon>
        <taxon>Araneae</taxon>
        <taxon>Araneomorphae</taxon>
        <taxon>Entelegynae</taxon>
        <taxon>Araneoidea</taxon>
        <taxon>Araneidae</taxon>
        <taxon>Argiope</taxon>
    </lineage>
</organism>
<feature type="domain" description="C2H2-type" evidence="7">
    <location>
        <begin position="390"/>
        <end position="416"/>
    </location>
</feature>
<keyword evidence="9" id="KW-1185">Reference proteome</keyword>
<dbReference type="AlphaFoldDB" id="A0A8T0ELY6"/>
<dbReference type="Pfam" id="PF13912">
    <property type="entry name" value="zf-C2H2_6"/>
    <property type="match status" value="2"/>
</dbReference>
<proteinExistence type="predicted"/>
<reference evidence="8" key="1">
    <citation type="journal article" date="2020" name="bioRxiv">
        <title>Chromosome-level reference genome of the European wasp spider Argiope bruennichi: a resource for studies on range expansion and evolutionary adaptation.</title>
        <authorList>
            <person name="Sheffer M.M."/>
            <person name="Hoppe A."/>
            <person name="Krehenwinkel H."/>
            <person name="Uhl G."/>
            <person name="Kuss A.W."/>
            <person name="Jensen L."/>
            <person name="Jensen C."/>
            <person name="Gillespie R.G."/>
            <person name="Hoff K.J."/>
            <person name="Prost S."/>
        </authorList>
    </citation>
    <scope>NUCLEOTIDE SEQUENCE</scope>
</reference>
<evidence type="ECO:0000259" key="7">
    <source>
        <dbReference type="PROSITE" id="PS50157"/>
    </source>
</evidence>
<keyword evidence="4" id="KW-0862">Zinc</keyword>
<sequence>MSLIRAISRIYPVNTVPEILSKLLSPKEFGTPRRGDKVYLKDPRSEVIYVVETTYLVETFDKSDNIDERISLDLEKFPGLVYAPENSLLLSPENGRESCKNYAALSLPKSIHWDEVFNIADKNTDAERSNSDNGPLLNSDESTEIHGNSSERVHEDEKLQLASEESERCPGLKLRFNLRKIQKDRADRHALKKARGKLLQSLLRYFIESECLICGFVTSKWSKHTIVKHLSSHIDGRYYKCDCGSQFSSTKPFYLHTIKHSKLKPYSCDTCQRQFHRKHSVTVHQIKDHMISSKNGFLPKQKFTPLFICSVCNIRLESIDSVVAHKEKHAGEENYQCLFCGKFLTGTCLLHYHVHFRILDQSYDCGMCGKQFTSYRKMRKHRKSHIRKICVCKMCGKKFYFQSNFLKHVRLLHEAY</sequence>
<name>A0A8T0ELY6_ARGBR</name>
<feature type="domain" description="C2H2-type" evidence="7">
    <location>
        <begin position="266"/>
        <end position="289"/>
    </location>
</feature>
<dbReference type="InterPro" id="IPR036236">
    <property type="entry name" value="Znf_C2H2_sf"/>
</dbReference>
<dbReference type="PANTHER" id="PTHR24379">
    <property type="entry name" value="KRAB AND ZINC FINGER DOMAIN-CONTAINING"/>
    <property type="match status" value="1"/>
</dbReference>
<feature type="domain" description="C2H2-type" evidence="7">
    <location>
        <begin position="307"/>
        <end position="334"/>
    </location>
</feature>
<dbReference type="SUPFAM" id="SSF57667">
    <property type="entry name" value="beta-beta-alpha zinc fingers"/>
    <property type="match status" value="3"/>
</dbReference>
<evidence type="ECO:0000256" key="4">
    <source>
        <dbReference type="ARBA" id="ARBA00022833"/>
    </source>
</evidence>
<keyword evidence="1" id="KW-0479">Metal-binding</keyword>
<keyword evidence="3 5" id="KW-0863">Zinc-finger</keyword>
<reference evidence="8" key="2">
    <citation type="submission" date="2020-06" db="EMBL/GenBank/DDBJ databases">
        <authorList>
            <person name="Sheffer M."/>
        </authorList>
    </citation>
    <scope>NUCLEOTIDE SEQUENCE</scope>
</reference>
<feature type="compositionally biased region" description="Basic and acidic residues" evidence="6">
    <location>
        <begin position="149"/>
        <end position="159"/>
    </location>
</feature>
<evidence type="ECO:0000256" key="2">
    <source>
        <dbReference type="ARBA" id="ARBA00022737"/>
    </source>
</evidence>
<dbReference type="GO" id="GO:0008270">
    <property type="term" value="F:zinc ion binding"/>
    <property type="evidence" value="ECO:0007669"/>
    <property type="project" value="UniProtKB-KW"/>
</dbReference>
<dbReference type="InterPro" id="IPR013087">
    <property type="entry name" value="Znf_C2H2_type"/>
</dbReference>
<keyword evidence="2" id="KW-0677">Repeat</keyword>
<dbReference type="PANTHER" id="PTHR24379:SF121">
    <property type="entry name" value="C2H2-TYPE DOMAIN-CONTAINING PROTEIN"/>
    <property type="match status" value="1"/>
</dbReference>
<dbReference type="Pfam" id="PF00096">
    <property type="entry name" value="zf-C2H2"/>
    <property type="match status" value="1"/>
</dbReference>
<feature type="region of interest" description="Disordered" evidence="6">
    <location>
        <begin position="124"/>
        <end position="159"/>
    </location>
</feature>
<dbReference type="Gene3D" id="3.30.160.60">
    <property type="entry name" value="Classic Zinc Finger"/>
    <property type="match status" value="3"/>
</dbReference>
<dbReference type="PROSITE" id="PS50157">
    <property type="entry name" value="ZINC_FINGER_C2H2_2"/>
    <property type="match status" value="4"/>
</dbReference>
<evidence type="ECO:0000313" key="8">
    <source>
        <dbReference type="EMBL" id="KAF8776872.1"/>
    </source>
</evidence>